<comment type="caution">
    <text evidence="2">The sequence shown here is derived from an EMBL/GenBank/DDBJ whole genome shotgun (WGS) entry which is preliminary data.</text>
</comment>
<accession>A0ABR3PS74</accession>
<dbReference type="GeneID" id="95989976"/>
<organism evidence="2 3">
    <name type="scientific">Vanrija albida</name>
    <dbReference type="NCBI Taxonomy" id="181172"/>
    <lineage>
        <taxon>Eukaryota</taxon>
        <taxon>Fungi</taxon>
        <taxon>Dikarya</taxon>
        <taxon>Basidiomycota</taxon>
        <taxon>Agaricomycotina</taxon>
        <taxon>Tremellomycetes</taxon>
        <taxon>Trichosporonales</taxon>
        <taxon>Trichosporonaceae</taxon>
        <taxon>Vanrija</taxon>
    </lineage>
</organism>
<name>A0ABR3PS74_9TREE</name>
<keyword evidence="3" id="KW-1185">Reference proteome</keyword>
<dbReference type="PANTHER" id="PTHR13520:SF0">
    <property type="entry name" value="RAD50-INTERACTING PROTEIN 1"/>
    <property type="match status" value="1"/>
</dbReference>
<dbReference type="PANTHER" id="PTHR13520">
    <property type="entry name" value="RAD50-INTERACTING PROTEIN 1 RINT-1"/>
    <property type="match status" value="1"/>
</dbReference>
<dbReference type="PROSITE" id="PS51386">
    <property type="entry name" value="RINT1_TIP20"/>
    <property type="match status" value="1"/>
</dbReference>
<evidence type="ECO:0000313" key="2">
    <source>
        <dbReference type="EMBL" id="KAL1405306.1"/>
    </source>
</evidence>
<gene>
    <name evidence="2" type="ORF">Q8F55_008933</name>
</gene>
<feature type="region of interest" description="Disordered" evidence="1">
    <location>
        <begin position="61"/>
        <end position="101"/>
    </location>
</feature>
<dbReference type="Pfam" id="PF04437">
    <property type="entry name" value="RINT1_TIP1"/>
    <property type="match status" value="1"/>
</dbReference>
<evidence type="ECO:0000256" key="1">
    <source>
        <dbReference type="SAM" id="MobiDB-lite"/>
    </source>
</evidence>
<evidence type="ECO:0000313" key="3">
    <source>
        <dbReference type="Proteomes" id="UP001565368"/>
    </source>
</evidence>
<evidence type="ECO:0008006" key="4">
    <source>
        <dbReference type="Google" id="ProtNLM"/>
    </source>
</evidence>
<feature type="region of interest" description="Disordered" evidence="1">
    <location>
        <begin position="1"/>
        <end position="28"/>
    </location>
</feature>
<dbReference type="Proteomes" id="UP001565368">
    <property type="component" value="Unassembled WGS sequence"/>
</dbReference>
<sequence length="865" mass="92728">MTTIAGPSSHTPAGPSTHPPGPSTHTPAALAARLRALAAPVDEARVRAEVAAYLDTAYPDLAALTGTPPPPAEKKHRRGGGGSYSSRPSRPGTPVPPTPAARRTLDEDMAHWAAAGRSASDALAAAEAALPQALGAARAALAALQGAAQDAALARYRLSDESAALLAQLSSAAPLEDDEGPRGATLLEQVEGMQDGLGRTRAALAWSRVLERILLLRDAVLDPAHHAPSALAALPHYRALSDAIAHVEKTLPPGLALLSTLAEVRADAWAGLKRALSDTLLAAAEPLGWPRRVDYPAVPADKRRAFERAYTELLHLQAEGERLHATLPSPPDWTRGDGLYPVQALTEPITLRFKYHFQGSRSTNRVDKPEWAFANIQDAVYEHAGFIADYLQPLTARAYPAVEVKSELTMLLFPTLLAFLRTRIPHLLTHPALLAHTVYQTVMFDDAVRENGFELARTSVYAGAEAEWEGLAGVILREHDWFEQWLEGERKFAETSLNDIISAPTAWTIADADADDDDTDDTDALPSTESARQVRALIEGITDRYAPLPAQEYRVAFLRTIQLPTLAAYHSRVAGSLDAFETLSSAFVRAVPGALGARPTPDSRVTAGTAGLERLIKAHVSAEFLAAALRSWSNDVLFAEMSADLAGDDAAPSVWDPTLQRYADLRARAEDMMVRLITSEVESDLKQHLTRRWDVGADGASDDAGPDASLVAALAGYSGLLAALVRVLPRTAAARVYRRVSAHLVNHIAQRAVYAGWSKFTAAGGRALLSEVDDWRQAAAVGVVRASPPIPADAPWARLHEMAAVLALPSESEAADADTPTFAQAMAAAWSGGAALDSLRERTGVHELSGDELQAVLRRRLECWR</sequence>
<protein>
    <recommendedName>
        <fullName evidence="4">RAD50-interacting protein 1</fullName>
    </recommendedName>
</protein>
<proteinExistence type="predicted"/>
<reference evidence="2 3" key="1">
    <citation type="submission" date="2023-08" db="EMBL/GenBank/DDBJ databases">
        <title>Annotated Genome Sequence of Vanrija albida AlHP1.</title>
        <authorList>
            <person name="Herzog R."/>
        </authorList>
    </citation>
    <scope>NUCLEOTIDE SEQUENCE [LARGE SCALE GENOMIC DNA]</scope>
    <source>
        <strain evidence="2 3">AlHP1</strain>
    </source>
</reference>
<dbReference type="EMBL" id="JBBXJM010000007">
    <property type="protein sequence ID" value="KAL1405306.1"/>
    <property type="molecule type" value="Genomic_DNA"/>
</dbReference>
<dbReference type="RefSeq" id="XP_069205250.1">
    <property type="nucleotide sequence ID" value="XM_069357313.1"/>
</dbReference>
<dbReference type="InterPro" id="IPR007528">
    <property type="entry name" value="RINT1_Tip20"/>
</dbReference>
<feature type="compositionally biased region" description="Low complexity" evidence="1">
    <location>
        <begin position="1"/>
        <end position="16"/>
    </location>
</feature>